<dbReference type="InterPro" id="IPR019368">
    <property type="entry name" value="Ribosomal_mS29"/>
</dbReference>
<dbReference type="Pfam" id="PF10236">
    <property type="entry name" value="DAP3"/>
    <property type="match status" value="1"/>
</dbReference>
<proteinExistence type="inferred from homology"/>
<reference evidence="8 9" key="1">
    <citation type="submission" date="2023-08" db="EMBL/GenBank/DDBJ databases">
        <title>Black Yeasts Isolated from many extreme environments.</title>
        <authorList>
            <person name="Coleine C."/>
            <person name="Stajich J.E."/>
            <person name="Selbmann L."/>
        </authorList>
    </citation>
    <scope>NUCLEOTIDE SEQUENCE [LARGE SCALE GENOMIC DNA]</scope>
    <source>
        <strain evidence="8 9">CCFEE 5792</strain>
    </source>
</reference>
<comment type="caution">
    <text evidence="8">The sequence shown here is derived from an EMBL/GenBank/DDBJ whole genome shotgun (WGS) entry which is preliminary data.</text>
</comment>
<keyword evidence="3" id="KW-0809">Transit peptide</keyword>
<dbReference type="GO" id="GO:0005763">
    <property type="term" value="C:mitochondrial small ribosomal subunit"/>
    <property type="evidence" value="ECO:0007669"/>
    <property type="project" value="TreeGrafter"/>
</dbReference>
<evidence type="ECO:0000313" key="8">
    <source>
        <dbReference type="EMBL" id="KAK5050825.1"/>
    </source>
</evidence>
<evidence type="ECO:0000256" key="2">
    <source>
        <dbReference type="ARBA" id="ARBA00009863"/>
    </source>
</evidence>
<keyword evidence="9" id="KW-1185">Reference proteome</keyword>
<evidence type="ECO:0000313" key="9">
    <source>
        <dbReference type="Proteomes" id="UP001358417"/>
    </source>
</evidence>
<evidence type="ECO:0000256" key="3">
    <source>
        <dbReference type="ARBA" id="ARBA00022946"/>
    </source>
</evidence>
<dbReference type="AlphaFoldDB" id="A0AAV9N6R0"/>
<dbReference type="EMBL" id="JAVRRD010000016">
    <property type="protein sequence ID" value="KAK5050825.1"/>
    <property type="molecule type" value="Genomic_DNA"/>
</dbReference>
<dbReference type="RefSeq" id="XP_064705325.1">
    <property type="nucleotide sequence ID" value="XM_064846972.1"/>
</dbReference>
<comment type="similarity">
    <text evidence="2">Belongs to the mitochondrion-specific ribosomal protein mS29 family.</text>
</comment>
<evidence type="ECO:0000256" key="6">
    <source>
        <dbReference type="ARBA" id="ARBA00023274"/>
    </source>
</evidence>
<keyword evidence="4" id="KW-0689">Ribosomal protein</keyword>
<evidence type="ECO:0000256" key="4">
    <source>
        <dbReference type="ARBA" id="ARBA00022980"/>
    </source>
</evidence>
<dbReference type="GO" id="GO:0003735">
    <property type="term" value="F:structural constituent of ribosome"/>
    <property type="evidence" value="ECO:0007669"/>
    <property type="project" value="TreeGrafter"/>
</dbReference>
<name>A0AAV9N6R0_9EURO</name>
<gene>
    <name evidence="8" type="ORF">LTR84_003384</name>
</gene>
<evidence type="ECO:0000256" key="1">
    <source>
        <dbReference type="ARBA" id="ARBA00004173"/>
    </source>
</evidence>
<evidence type="ECO:0000256" key="5">
    <source>
        <dbReference type="ARBA" id="ARBA00023128"/>
    </source>
</evidence>
<evidence type="ECO:0000256" key="7">
    <source>
        <dbReference type="ARBA" id="ARBA00035140"/>
    </source>
</evidence>
<dbReference type="PANTHER" id="PTHR12810:SF0">
    <property type="entry name" value="SMALL RIBOSOMAL SUBUNIT PROTEIN MS29"/>
    <property type="match status" value="1"/>
</dbReference>
<sequence>MSVSICTDCLARLRITKNPFTLASTTIPYISSFHSSAVQYKSPLLKKKVVNANTSKGPRRSTGVRLKKKERQKINIPAVGERRAARKRIVLSNTNALEVHGLETLSLEHLAQPEFEGKILALPGDLLDQLRDSRAFKTTQNWNMFRRPATMIRAETLEIAKAVETVSAKKGENVKYLVTGEKGSGKSILMLQAMSVAFIKEWVVINVPEGSEFVNNTSFYAPVHKSDEAPIDQQLYNQSHLAKALLTRMTNSSEDVLSKLKLNYLDDFLKEHPKLRLKPNATMNDLALLGANDATNAVTVWQAIWKELNTPGEHSRPPVLLAVDGVDHWFGLTKYRNAEYGFIHAQQFSLIKQLTDLFFSAPETPSPLLNGGLMFFTTSGSNSPKFPSFETLTKQLHAAKQGVDPKSPDFPMQSPYTKPDTRITSLLSRAQGVRLMEVNGTTKNESQGILEYFARSGVLQKQLSEKLVSDYRQLSAGGIIGELAKLGVRVRA</sequence>
<accession>A0AAV9N6R0</accession>
<comment type="subcellular location">
    <subcellularLocation>
        <location evidence="1">Mitochondrion</location>
    </subcellularLocation>
</comment>
<dbReference type="GeneID" id="89971571"/>
<keyword evidence="6" id="KW-0687">Ribonucleoprotein</keyword>
<organism evidence="8 9">
    <name type="scientific">Exophiala bonariae</name>
    <dbReference type="NCBI Taxonomy" id="1690606"/>
    <lineage>
        <taxon>Eukaryota</taxon>
        <taxon>Fungi</taxon>
        <taxon>Dikarya</taxon>
        <taxon>Ascomycota</taxon>
        <taxon>Pezizomycotina</taxon>
        <taxon>Eurotiomycetes</taxon>
        <taxon>Chaetothyriomycetidae</taxon>
        <taxon>Chaetothyriales</taxon>
        <taxon>Herpotrichiellaceae</taxon>
        <taxon>Exophiala</taxon>
    </lineage>
</organism>
<protein>
    <recommendedName>
        <fullName evidence="7">Small ribosomal subunit protein mS29</fullName>
    </recommendedName>
</protein>
<keyword evidence="5" id="KW-0496">Mitochondrion</keyword>
<dbReference type="PANTHER" id="PTHR12810">
    <property type="entry name" value="MITOCHONDRIAL 28S RIBOSOMAL PROTEIN S29"/>
    <property type="match status" value="1"/>
</dbReference>
<dbReference type="Proteomes" id="UP001358417">
    <property type="component" value="Unassembled WGS sequence"/>
</dbReference>